<accession>A0A5H2XP64</accession>
<reference evidence="1" key="1">
    <citation type="journal article" date="2019" name="Science">
        <title>Mutation of a bHLH transcription factor allowed almond domestication.</title>
        <authorList>
            <person name="Sanchez-Perez R."/>
            <person name="Pavan S."/>
            <person name="Mazzeo R."/>
            <person name="Moldovan C."/>
            <person name="Aiese Cigliano R."/>
            <person name="Del Cueto J."/>
            <person name="Ricciardi F."/>
            <person name="Lotti C."/>
            <person name="Ricciardi L."/>
            <person name="Dicenta F."/>
            <person name="Lopez-Marques R.L."/>
            <person name="Lindberg Moller B."/>
        </authorList>
    </citation>
    <scope>NUCLEOTIDE SEQUENCE</scope>
</reference>
<sequence length="169" mass="18810">MLSLGLSRIMTKLAIVSRRIASRISILYSTACAWEPMTTWADLSDDSRVRGEYGIISGLIFVNWAAVLLNGKVLVDVHADPNFLVAYGNQNMSRVSRQRSVRVEPGWLYKGGDQGFSASSERSESADEDILIFFFLLDLATRVQTWSSLLDVAMIPNQIEMDSSTVNNL</sequence>
<protein>
    <submittedName>
        <fullName evidence="1">UvrB/uvrC motif-containing protein</fullName>
    </submittedName>
</protein>
<dbReference type="EMBL" id="AP020642">
    <property type="protein sequence ID" value="BBN68155.1"/>
    <property type="molecule type" value="Genomic_DNA"/>
</dbReference>
<organism evidence="1">
    <name type="scientific">Prunus dulcis</name>
    <name type="common">Almond</name>
    <name type="synonym">Amygdalus dulcis</name>
    <dbReference type="NCBI Taxonomy" id="3755"/>
    <lineage>
        <taxon>Eukaryota</taxon>
        <taxon>Viridiplantae</taxon>
        <taxon>Streptophyta</taxon>
        <taxon>Embryophyta</taxon>
        <taxon>Tracheophyta</taxon>
        <taxon>Spermatophyta</taxon>
        <taxon>Magnoliopsida</taxon>
        <taxon>eudicotyledons</taxon>
        <taxon>Gunneridae</taxon>
        <taxon>Pentapetalae</taxon>
        <taxon>rosids</taxon>
        <taxon>fabids</taxon>
        <taxon>Rosales</taxon>
        <taxon>Rosaceae</taxon>
        <taxon>Amygdaloideae</taxon>
        <taxon>Amygdaleae</taxon>
        <taxon>Prunus</taxon>
    </lineage>
</organism>
<dbReference type="AlphaFoldDB" id="A0A5H2XP64"/>
<name>A0A5H2XP64_PRUDU</name>
<gene>
    <name evidence="1" type="ORF">Prudu_305S000200</name>
</gene>
<evidence type="ECO:0000313" key="1">
    <source>
        <dbReference type="EMBL" id="BBN68155.1"/>
    </source>
</evidence>
<proteinExistence type="predicted"/>